<accession>A0A7K4C006</accession>
<organism evidence="1 2">
    <name type="scientific">Candidatus Iainarchaeum sp</name>
    <dbReference type="NCBI Taxonomy" id="3101447"/>
    <lineage>
        <taxon>Archaea</taxon>
        <taxon>Candidatus Iainarchaeota</taxon>
        <taxon>Candidatus Iainarchaeia</taxon>
        <taxon>Candidatus Iainarchaeales</taxon>
        <taxon>Candidatus Iainarchaeaceae</taxon>
        <taxon>Candidatus Iainarchaeum</taxon>
    </lineage>
</organism>
<gene>
    <name evidence="1" type="ORF">GX950_03355</name>
</gene>
<name>A0A7K4C006_9ARCH</name>
<evidence type="ECO:0000313" key="1">
    <source>
        <dbReference type="EMBL" id="NMA44818.1"/>
    </source>
</evidence>
<dbReference type="Proteomes" id="UP000526302">
    <property type="component" value="Unassembled WGS sequence"/>
</dbReference>
<evidence type="ECO:0000313" key="2">
    <source>
        <dbReference type="Proteomes" id="UP000526302"/>
    </source>
</evidence>
<dbReference type="AlphaFoldDB" id="A0A7K4C006"/>
<sequence>MKAVIDTGTMITFSGTCLMNVFRSFVKHNNIELVVSNDVAHESVWRPIKNKRFALNAARIKYAFNEKIVRVVPSTPEGEKYEDKILHLANHSFYTQSGPVTLLQRGEAEALALAKIYEAKALFIDERTTRSLIENPLRLKKVLEKRQAQEIRMNERNLAAFRDMFPDLKMFRSADVIALAFEQGLFNHELSPTIVELEAALWATKFSGCAVSEVEINEYVQKYKKKNLKGNKK</sequence>
<proteinExistence type="predicted"/>
<comment type="caution">
    <text evidence="1">The sequence shown here is derived from an EMBL/GenBank/DDBJ whole genome shotgun (WGS) entry which is preliminary data.</text>
</comment>
<reference evidence="1 2" key="1">
    <citation type="journal article" date="2020" name="Biotechnol. Biofuels">
        <title>New insights from the biogas microbiome by comprehensive genome-resolved metagenomics of nearly 1600 species originating from multiple anaerobic digesters.</title>
        <authorList>
            <person name="Campanaro S."/>
            <person name="Treu L."/>
            <person name="Rodriguez-R L.M."/>
            <person name="Kovalovszki A."/>
            <person name="Ziels R.M."/>
            <person name="Maus I."/>
            <person name="Zhu X."/>
            <person name="Kougias P.G."/>
            <person name="Basile A."/>
            <person name="Luo G."/>
            <person name="Schluter A."/>
            <person name="Konstantinidis K.T."/>
            <person name="Angelidaki I."/>
        </authorList>
    </citation>
    <scope>NUCLEOTIDE SEQUENCE [LARGE SCALE GENOMIC DNA]</scope>
    <source>
        <strain evidence="1">AS22ysBPME_79</strain>
    </source>
</reference>
<dbReference type="EMBL" id="JAAZKV010000025">
    <property type="protein sequence ID" value="NMA44818.1"/>
    <property type="molecule type" value="Genomic_DNA"/>
</dbReference>
<protein>
    <submittedName>
        <fullName evidence="1">Uncharacterized protein</fullName>
    </submittedName>
</protein>